<dbReference type="PROSITE" id="PS00061">
    <property type="entry name" value="ADH_SHORT"/>
    <property type="match status" value="1"/>
</dbReference>
<dbReference type="Gene3D" id="3.40.50.720">
    <property type="entry name" value="NAD(P)-binding Rossmann-like Domain"/>
    <property type="match status" value="1"/>
</dbReference>
<evidence type="ECO:0000256" key="1">
    <source>
        <dbReference type="ARBA" id="ARBA00006484"/>
    </source>
</evidence>
<accession>A0ABP6LUP9</accession>
<sequence>MSERSEQVWFITGASSGLGRAIAEAALDAGDRVIGSARDVSALRPLEERHAGGLVALPLDVSDRAAVMATVERAAATFGRLDVVVNAAGRLLSGMVEEITEEQARTHLDTNLFGALWVSQAVIPHMRAQGSGHILQITAMGSGGGTAGYGLYGAGKSALSAISQAMSAELRGFGIKVTALEPGPYATNLFSRAESGARNPAYDVVRSAPGKEPLPKVASPAKAARLVLELVRQDEPPTRLVLGGDAFERVQQIEQRRREEYTAWEWLSREGG</sequence>
<dbReference type="InterPro" id="IPR051911">
    <property type="entry name" value="SDR_oxidoreductase"/>
</dbReference>
<comment type="similarity">
    <text evidence="1 3">Belongs to the short-chain dehydrogenases/reductases (SDR) family.</text>
</comment>
<protein>
    <submittedName>
        <fullName evidence="4">SDR family NAD(P)-dependent oxidoreductase</fullName>
    </submittedName>
</protein>
<dbReference type="InterPro" id="IPR020904">
    <property type="entry name" value="Sc_DH/Rdtase_CS"/>
</dbReference>
<dbReference type="Proteomes" id="UP001501532">
    <property type="component" value="Unassembled WGS sequence"/>
</dbReference>
<dbReference type="RefSeq" id="WP_234517798.1">
    <property type="nucleotide sequence ID" value="NZ_BAAAUF010000049.1"/>
</dbReference>
<reference evidence="5" key="1">
    <citation type="journal article" date="2019" name="Int. J. Syst. Evol. Microbiol.">
        <title>The Global Catalogue of Microorganisms (GCM) 10K type strain sequencing project: providing services to taxonomists for standard genome sequencing and annotation.</title>
        <authorList>
            <consortium name="The Broad Institute Genomics Platform"/>
            <consortium name="The Broad Institute Genome Sequencing Center for Infectious Disease"/>
            <person name="Wu L."/>
            <person name="Ma J."/>
        </authorList>
    </citation>
    <scope>NUCLEOTIDE SEQUENCE [LARGE SCALE GENOMIC DNA]</scope>
    <source>
        <strain evidence="5">JCM 9091</strain>
    </source>
</reference>
<dbReference type="InterPro" id="IPR036291">
    <property type="entry name" value="NAD(P)-bd_dom_sf"/>
</dbReference>
<gene>
    <name evidence="4" type="ORF">GCM10010448_51380</name>
</gene>
<dbReference type="SUPFAM" id="SSF51735">
    <property type="entry name" value="NAD(P)-binding Rossmann-fold domains"/>
    <property type="match status" value="1"/>
</dbReference>
<name>A0ABP6LUP9_9ACTN</name>
<dbReference type="PRINTS" id="PR00080">
    <property type="entry name" value="SDRFAMILY"/>
</dbReference>
<evidence type="ECO:0000256" key="2">
    <source>
        <dbReference type="ARBA" id="ARBA00023002"/>
    </source>
</evidence>
<dbReference type="PRINTS" id="PR00081">
    <property type="entry name" value="GDHRDH"/>
</dbReference>
<dbReference type="Pfam" id="PF00106">
    <property type="entry name" value="adh_short"/>
    <property type="match status" value="1"/>
</dbReference>
<dbReference type="PANTHER" id="PTHR43976:SF16">
    <property type="entry name" value="SHORT-CHAIN DEHYDROGENASE_REDUCTASE FAMILY PROTEIN"/>
    <property type="match status" value="1"/>
</dbReference>
<dbReference type="EMBL" id="BAAAUF010000049">
    <property type="protein sequence ID" value="GAA3061721.1"/>
    <property type="molecule type" value="Genomic_DNA"/>
</dbReference>
<dbReference type="PANTHER" id="PTHR43976">
    <property type="entry name" value="SHORT CHAIN DEHYDROGENASE"/>
    <property type="match status" value="1"/>
</dbReference>
<comment type="caution">
    <text evidence="4">The sequence shown here is derived from an EMBL/GenBank/DDBJ whole genome shotgun (WGS) entry which is preliminary data.</text>
</comment>
<evidence type="ECO:0000313" key="4">
    <source>
        <dbReference type="EMBL" id="GAA3061721.1"/>
    </source>
</evidence>
<dbReference type="NCBIfam" id="NF006114">
    <property type="entry name" value="PRK08263.1"/>
    <property type="match status" value="1"/>
</dbReference>
<evidence type="ECO:0000313" key="5">
    <source>
        <dbReference type="Proteomes" id="UP001501532"/>
    </source>
</evidence>
<proteinExistence type="inferred from homology"/>
<dbReference type="CDD" id="cd05374">
    <property type="entry name" value="17beta-HSD-like_SDR_c"/>
    <property type="match status" value="1"/>
</dbReference>
<evidence type="ECO:0000256" key="3">
    <source>
        <dbReference type="RuleBase" id="RU000363"/>
    </source>
</evidence>
<organism evidence="4 5">
    <name type="scientific">Streptomyces glomeratus</name>
    <dbReference type="NCBI Taxonomy" id="284452"/>
    <lineage>
        <taxon>Bacteria</taxon>
        <taxon>Bacillati</taxon>
        <taxon>Actinomycetota</taxon>
        <taxon>Actinomycetes</taxon>
        <taxon>Kitasatosporales</taxon>
        <taxon>Streptomycetaceae</taxon>
        <taxon>Streptomyces</taxon>
    </lineage>
</organism>
<keyword evidence="2" id="KW-0560">Oxidoreductase</keyword>
<keyword evidence="5" id="KW-1185">Reference proteome</keyword>
<dbReference type="InterPro" id="IPR002347">
    <property type="entry name" value="SDR_fam"/>
</dbReference>